<dbReference type="EMBL" id="BOQP01000023">
    <property type="protein sequence ID" value="GIM75409.1"/>
    <property type="molecule type" value="Genomic_DNA"/>
</dbReference>
<comment type="caution">
    <text evidence="1">The sequence shown here is derived from an EMBL/GenBank/DDBJ whole genome shotgun (WGS) entry which is preliminary data.</text>
</comment>
<organism evidence="1 2">
    <name type="scientific">Winogradskya consettensis</name>
    <dbReference type="NCBI Taxonomy" id="113560"/>
    <lineage>
        <taxon>Bacteria</taxon>
        <taxon>Bacillati</taxon>
        <taxon>Actinomycetota</taxon>
        <taxon>Actinomycetes</taxon>
        <taxon>Micromonosporales</taxon>
        <taxon>Micromonosporaceae</taxon>
        <taxon>Winogradskya</taxon>
    </lineage>
</organism>
<evidence type="ECO:0000313" key="2">
    <source>
        <dbReference type="Proteomes" id="UP000680865"/>
    </source>
</evidence>
<evidence type="ECO:0000313" key="1">
    <source>
        <dbReference type="EMBL" id="GIM75409.1"/>
    </source>
</evidence>
<keyword evidence="2" id="KW-1185">Reference proteome</keyword>
<dbReference type="RefSeq" id="WP_212999221.1">
    <property type="nucleotide sequence ID" value="NZ_BAAATW010000002.1"/>
</dbReference>
<reference evidence="1" key="1">
    <citation type="submission" date="2021-03" db="EMBL/GenBank/DDBJ databases">
        <title>Whole genome shotgun sequence of Actinoplanes consettensis NBRC 14913.</title>
        <authorList>
            <person name="Komaki H."/>
            <person name="Tamura T."/>
        </authorList>
    </citation>
    <scope>NUCLEOTIDE SEQUENCE</scope>
    <source>
        <strain evidence="1">NBRC 14913</strain>
    </source>
</reference>
<accession>A0A919SPU6</accession>
<name>A0A919SPU6_9ACTN</name>
<sequence length="78" mass="8502">MHRDPLEDMPAESRKELTAAVCAAIDVDTATAEDIIRSTEPFWDAMERAGGLVDAWGGGEFCHVLPRVLSFIQTTANP</sequence>
<protein>
    <submittedName>
        <fullName evidence="1">Uncharacterized protein</fullName>
    </submittedName>
</protein>
<proteinExistence type="predicted"/>
<dbReference type="AlphaFoldDB" id="A0A919SPU6"/>
<dbReference type="Proteomes" id="UP000680865">
    <property type="component" value="Unassembled WGS sequence"/>
</dbReference>
<gene>
    <name evidence="1" type="ORF">Aco04nite_45240</name>
</gene>